<keyword evidence="6" id="KW-1185">Reference proteome</keyword>
<dbReference type="Proteomes" id="UP000019102">
    <property type="component" value="Unassembled WGS sequence"/>
</dbReference>
<evidence type="ECO:0000313" key="6">
    <source>
        <dbReference type="Proteomes" id="UP000019102"/>
    </source>
</evidence>
<dbReference type="GO" id="GO:0005524">
    <property type="term" value="F:ATP binding"/>
    <property type="evidence" value="ECO:0007669"/>
    <property type="project" value="UniProtKB-KW"/>
</dbReference>
<dbReference type="STRING" id="1298598.JCM21714_3382"/>
<gene>
    <name evidence="5" type="ORF">JCM21714_3382</name>
</gene>
<evidence type="ECO:0000256" key="2">
    <source>
        <dbReference type="ARBA" id="ARBA00022692"/>
    </source>
</evidence>
<keyword evidence="5" id="KW-0067">ATP-binding</keyword>
<keyword evidence="3" id="KW-1133">Transmembrane helix</keyword>
<dbReference type="EMBL" id="BAVS01000021">
    <property type="protein sequence ID" value="GAE94242.1"/>
    <property type="molecule type" value="Genomic_DNA"/>
</dbReference>
<dbReference type="GO" id="GO:0005886">
    <property type="term" value="C:plasma membrane"/>
    <property type="evidence" value="ECO:0007669"/>
    <property type="project" value="UniProtKB-SubCell"/>
</dbReference>
<sequence>MQIVNQLPQLEQARVAGARVFELLDEDGEEIPSIASTSIKGDVKFVDVDFAYDDTDYILHQINFHI</sequence>
<reference evidence="5 6" key="1">
    <citation type="journal article" date="2014" name="Genome Announc.">
        <title>Draft Genome Sequence of the Boron-Tolerant and Moderately Halotolerant Bacterium Gracilibacillus boraciitolerans JCM 21714T.</title>
        <authorList>
            <person name="Ahmed I."/>
            <person name="Oshima K."/>
            <person name="Suda W."/>
            <person name="Kitamura K."/>
            <person name="Iida T."/>
            <person name="Ohmori Y."/>
            <person name="Fujiwara T."/>
            <person name="Hattori M."/>
            <person name="Ohkuma M."/>
        </authorList>
    </citation>
    <scope>NUCLEOTIDE SEQUENCE [LARGE SCALE GENOMIC DNA]</scope>
    <source>
        <strain evidence="5 6">JCM 21714</strain>
    </source>
</reference>
<keyword evidence="2" id="KW-0812">Transmembrane</keyword>
<dbReference type="InterPro" id="IPR036640">
    <property type="entry name" value="ABC1_TM_sf"/>
</dbReference>
<organism evidence="5 6">
    <name type="scientific">Gracilibacillus boraciitolerans JCM 21714</name>
    <dbReference type="NCBI Taxonomy" id="1298598"/>
    <lineage>
        <taxon>Bacteria</taxon>
        <taxon>Bacillati</taxon>
        <taxon>Bacillota</taxon>
        <taxon>Bacilli</taxon>
        <taxon>Bacillales</taxon>
        <taxon>Bacillaceae</taxon>
        <taxon>Gracilibacillus</taxon>
    </lineage>
</organism>
<dbReference type="eggNOG" id="COG1132">
    <property type="taxonomic scope" value="Bacteria"/>
</dbReference>
<dbReference type="Gene3D" id="1.20.1560.10">
    <property type="entry name" value="ABC transporter type 1, transmembrane domain"/>
    <property type="match status" value="1"/>
</dbReference>
<evidence type="ECO:0000256" key="4">
    <source>
        <dbReference type="ARBA" id="ARBA00023136"/>
    </source>
</evidence>
<proteinExistence type="predicted"/>
<evidence type="ECO:0000256" key="3">
    <source>
        <dbReference type="ARBA" id="ARBA00022989"/>
    </source>
</evidence>
<comment type="subcellular location">
    <subcellularLocation>
        <location evidence="1">Cell membrane</location>
        <topology evidence="1">Multi-pass membrane protein</topology>
    </subcellularLocation>
</comment>
<evidence type="ECO:0000256" key="1">
    <source>
        <dbReference type="ARBA" id="ARBA00004651"/>
    </source>
</evidence>
<comment type="caution">
    <text evidence="5">The sequence shown here is derived from an EMBL/GenBank/DDBJ whole genome shotgun (WGS) entry which is preliminary data.</text>
</comment>
<name>W4VM09_9BACI</name>
<evidence type="ECO:0000313" key="5">
    <source>
        <dbReference type="EMBL" id="GAE94242.1"/>
    </source>
</evidence>
<protein>
    <submittedName>
        <fullName evidence="5">ABC transporter ATP-binding protein</fullName>
    </submittedName>
</protein>
<dbReference type="AlphaFoldDB" id="W4VM09"/>
<keyword evidence="4" id="KW-0472">Membrane</keyword>
<keyword evidence="5" id="KW-0547">Nucleotide-binding</keyword>
<accession>W4VM09</accession>